<dbReference type="CDD" id="cd00037">
    <property type="entry name" value="CLECT"/>
    <property type="match status" value="1"/>
</dbReference>
<protein>
    <recommendedName>
        <fullName evidence="1">C-type lectin domain-containing protein</fullName>
    </recommendedName>
</protein>
<accession>A0A443RSV3</accession>
<dbReference type="Pfam" id="PF00059">
    <property type="entry name" value="Lectin_C"/>
    <property type="match status" value="1"/>
</dbReference>
<dbReference type="InterPro" id="IPR001304">
    <property type="entry name" value="C-type_lectin-like"/>
</dbReference>
<proteinExistence type="predicted"/>
<evidence type="ECO:0000259" key="1">
    <source>
        <dbReference type="PROSITE" id="PS50041"/>
    </source>
</evidence>
<feature type="domain" description="C-type lectin" evidence="1">
    <location>
        <begin position="23"/>
        <end position="122"/>
    </location>
</feature>
<dbReference type="PROSITE" id="PS50041">
    <property type="entry name" value="C_TYPE_LECTIN_2"/>
    <property type="match status" value="1"/>
</dbReference>
<comment type="caution">
    <text evidence="2">The sequence shown here is derived from an EMBL/GenBank/DDBJ whole genome shotgun (WGS) entry which is preliminary data.</text>
</comment>
<dbReference type="InterPro" id="IPR016186">
    <property type="entry name" value="C-type_lectin-like/link_sf"/>
</dbReference>
<name>A0A443RSV3_9ACAR</name>
<dbReference type="SUPFAM" id="SSF56436">
    <property type="entry name" value="C-type lectin-like"/>
    <property type="match status" value="1"/>
</dbReference>
<dbReference type="Gene3D" id="3.10.100.10">
    <property type="entry name" value="Mannose-Binding Protein A, subunit A"/>
    <property type="match status" value="1"/>
</dbReference>
<feature type="non-terminal residue" evidence="2">
    <location>
        <position position="1"/>
    </location>
</feature>
<dbReference type="InterPro" id="IPR050111">
    <property type="entry name" value="C-type_lectin/snaclec_domain"/>
</dbReference>
<organism evidence="2 3">
    <name type="scientific">Leptotrombidium deliense</name>
    <dbReference type="NCBI Taxonomy" id="299467"/>
    <lineage>
        <taxon>Eukaryota</taxon>
        <taxon>Metazoa</taxon>
        <taxon>Ecdysozoa</taxon>
        <taxon>Arthropoda</taxon>
        <taxon>Chelicerata</taxon>
        <taxon>Arachnida</taxon>
        <taxon>Acari</taxon>
        <taxon>Acariformes</taxon>
        <taxon>Trombidiformes</taxon>
        <taxon>Prostigmata</taxon>
        <taxon>Anystina</taxon>
        <taxon>Parasitengona</taxon>
        <taxon>Trombiculoidea</taxon>
        <taxon>Trombiculidae</taxon>
        <taxon>Leptotrombidium</taxon>
    </lineage>
</organism>
<evidence type="ECO:0000313" key="3">
    <source>
        <dbReference type="Proteomes" id="UP000288716"/>
    </source>
</evidence>
<dbReference type="SMART" id="SM00034">
    <property type="entry name" value="CLECT"/>
    <property type="match status" value="1"/>
</dbReference>
<keyword evidence="3" id="KW-1185">Reference proteome</keyword>
<dbReference type="Proteomes" id="UP000288716">
    <property type="component" value="Unassembled WGS sequence"/>
</dbReference>
<dbReference type="STRING" id="299467.A0A443RSV3"/>
<dbReference type="EMBL" id="NCKV01040829">
    <property type="protein sequence ID" value="RWS18363.1"/>
    <property type="molecule type" value="Genomic_DNA"/>
</dbReference>
<dbReference type="VEuPathDB" id="VectorBase:LDEU013677"/>
<reference evidence="2 3" key="1">
    <citation type="journal article" date="2018" name="Gigascience">
        <title>Genomes of trombidid mites reveal novel predicted allergens and laterally-transferred genes associated with secondary metabolism.</title>
        <authorList>
            <person name="Dong X."/>
            <person name="Chaisiri K."/>
            <person name="Xia D."/>
            <person name="Armstrong S.D."/>
            <person name="Fang Y."/>
            <person name="Donnelly M.J."/>
            <person name="Kadowaki T."/>
            <person name="McGarry J.W."/>
            <person name="Darby A.C."/>
            <person name="Makepeace B.L."/>
        </authorList>
    </citation>
    <scope>NUCLEOTIDE SEQUENCE [LARGE SCALE GENOMIC DNA]</scope>
    <source>
        <strain evidence="2">UoL-UT</strain>
    </source>
</reference>
<evidence type="ECO:0000313" key="2">
    <source>
        <dbReference type="EMBL" id="RWS18363.1"/>
    </source>
</evidence>
<gene>
    <name evidence="2" type="ORF">B4U80_14628</name>
</gene>
<dbReference type="AlphaFoldDB" id="A0A443RSV3"/>
<sequence>VLFIVFQVTVVKSNECPTGWVRVLNNCYYNLNILVTREENQKLCSQLNANMLSIEDEFEHSMVSAMTTWDFSYWLGAVRTSTESDFKWDTNETVGLTKWAEGEPSAISDANSCVALKNGIWR</sequence>
<dbReference type="OrthoDB" id="6430060at2759"/>
<feature type="non-terminal residue" evidence="2">
    <location>
        <position position="122"/>
    </location>
</feature>
<dbReference type="InterPro" id="IPR016187">
    <property type="entry name" value="CTDL_fold"/>
</dbReference>
<dbReference type="PANTHER" id="PTHR22803">
    <property type="entry name" value="MANNOSE, PHOSPHOLIPASE, LECTIN RECEPTOR RELATED"/>
    <property type="match status" value="1"/>
</dbReference>